<evidence type="ECO:0000259" key="1">
    <source>
        <dbReference type="Pfam" id="PF01494"/>
    </source>
</evidence>
<dbReference type="GO" id="GO:0004497">
    <property type="term" value="F:monooxygenase activity"/>
    <property type="evidence" value="ECO:0007669"/>
    <property type="project" value="UniProtKB-KW"/>
</dbReference>
<reference evidence="2" key="2">
    <citation type="journal article" date="2004" name="J. Ind. Microbiol. Biotechnol.">
        <title>The erythromycin biosynthetic gene cluster of Aeromicrobium erythreum.</title>
        <authorList>
            <person name="Brikun I.A."/>
            <person name="Reeves A.R."/>
            <person name="Cernota W.H."/>
            <person name="Luu M.B."/>
            <person name="Weber J.M."/>
        </authorList>
    </citation>
    <scope>NUCLEOTIDE SEQUENCE</scope>
</reference>
<dbReference type="EMBL" id="CP011502">
    <property type="protein sequence ID" value="ALX06083.1"/>
    <property type="molecule type" value="Genomic_DNA"/>
</dbReference>
<name>Q5Y9F9_9ACTN</name>
<evidence type="ECO:0000313" key="4">
    <source>
        <dbReference type="Proteomes" id="UP000067689"/>
    </source>
</evidence>
<dbReference type="EMBL" id="AY623658">
    <property type="protein sequence ID" value="AAU93812.1"/>
    <property type="molecule type" value="Genomic_DNA"/>
</dbReference>
<dbReference type="SUPFAM" id="SSF51905">
    <property type="entry name" value="FAD/NAD(P)-binding domain"/>
    <property type="match status" value="1"/>
</dbReference>
<dbReference type="GO" id="GO:0071949">
    <property type="term" value="F:FAD binding"/>
    <property type="evidence" value="ECO:0007669"/>
    <property type="project" value="InterPro"/>
</dbReference>
<dbReference type="InterPro" id="IPR002938">
    <property type="entry name" value="FAD-bd"/>
</dbReference>
<dbReference type="STRING" id="2041.AERYTH_15950"/>
<dbReference type="Pfam" id="PF01494">
    <property type="entry name" value="FAD_binding_3"/>
    <property type="match status" value="1"/>
</dbReference>
<evidence type="ECO:0000313" key="3">
    <source>
        <dbReference type="EMBL" id="ALX06083.1"/>
    </source>
</evidence>
<reference evidence="3" key="5">
    <citation type="submission" date="2016-01" db="EMBL/GenBank/DDBJ databases">
        <authorList>
            <person name="McClelland M."/>
            <person name="Jain A."/>
            <person name="Saraogi P."/>
            <person name="Mendelson R."/>
            <person name="Westerman R."/>
            <person name="SanMiguel P."/>
            <person name="Csonka L."/>
        </authorList>
    </citation>
    <scope>NUCLEOTIDE SEQUENCE</scope>
    <source>
        <strain evidence="3">AR18</strain>
    </source>
</reference>
<dbReference type="PATRIC" id="fig|2041.4.peg.3331"/>
<protein>
    <submittedName>
        <fullName evidence="3">Monooxygenase</fullName>
    </submittedName>
    <submittedName>
        <fullName evidence="2">Putative oxidoreductase</fullName>
    </submittedName>
</protein>
<evidence type="ECO:0000313" key="2">
    <source>
        <dbReference type="EMBL" id="AAU93812.1"/>
    </source>
</evidence>
<keyword evidence="3" id="KW-0560">Oxidoreductase</keyword>
<dbReference type="PANTHER" id="PTHR46865">
    <property type="entry name" value="OXIDOREDUCTASE-RELATED"/>
    <property type="match status" value="1"/>
</dbReference>
<reference evidence="2" key="3">
    <citation type="submission" date="2005-02" db="EMBL/GenBank/DDBJ databases">
        <authorList>
            <person name="Brikun I.A."/>
            <person name="Reeves A.R."/>
            <person name="Weber J.M."/>
        </authorList>
    </citation>
    <scope>NUCLEOTIDE SEQUENCE</scope>
</reference>
<reference evidence="3 4" key="1">
    <citation type="journal article" date="1991" name="Int. J. Syst. Bacteriol.">
        <title>Description of the erythromycin-producing bacterium Arthrobacter sp. strain NRRL B-3381 as Aeromicrobium erythreum gen. nov., sp. nov.</title>
        <authorList>
            <person name="Miller E.S."/>
            <person name="Woese C.R."/>
            <person name="Brenner S."/>
        </authorList>
    </citation>
    <scope>NUCLEOTIDE SEQUENCE [LARGE SCALE GENOMIC DNA]</scope>
    <source>
        <strain evidence="3 4">AR18</strain>
    </source>
</reference>
<dbReference type="Gene3D" id="3.50.50.60">
    <property type="entry name" value="FAD/NAD(P)-binding domain"/>
    <property type="match status" value="1"/>
</dbReference>
<sequence>MSTTRPTVLVTGTSIAGPASAWGLSRAGFDVTLLERSPEPRTTGQNIDVRGLGRQVLRRMGVEEEVLAHLTGEDGTRFIGPDGTPVSVLPKQEGADVDGPTAEIEILRGRLSQIVLGTVSAEVEQRWGTYVTAVAQDADGVDVELADGTRERYDLLVVAEGRGSRTRRLVMGDRTEIRDAGVSMAYGTIDRRPDDTDFWDWYTAPRGRSVTLRPDDVGTIRATLTFACEPFGFERLDTDAQLTVLRERFADAGWQTERVLDGFEQHPEELYAQRFAQVVLPSWSEGRVAFLGDAAWGSGPTGMGTTLALVGAYVLAGELERTLHEERTHGDAFAAYESMLRAYVDRHQSLPPGGARVMHPSSRLGVRVVNTMFRLAGTKPLSSLLDRVFLPDRKGEPILPDYAFSRREGRPAA</sequence>
<dbReference type="Gene3D" id="3.30.9.10">
    <property type="entry name" value="D-Amino Acid Oxidase, subunit A, domain 2"/>
    <property type="match status" value="1"/>
</dbReference>
<dbReference type="PRINTS" id="PR00420">
    <property type="entry name" value="RNGMNOXGNASE"/>
</dbReference>
<dbReference type="KEGG" id="aer:AERYTH_15950"/>
<dbReference type="InterPro" id="IPR036188">
    <property type="entry name" value="FAD/NAD-bd_sf"/>
</dbReference>
<dbReference type="Proteomes" id="UP000067689">
    <property type="component" value="Chromosome"/>
</dbReference>
<dbReference type="RefSeq" id="WP_067860685.1">
    <property type="nucleotide sequence ID" value="NZ_CP011502.1"/>
</dbReference>
<dbReference type="OrthoDB" id="3212532at2"/>
<feature type="domain" description="FAD-binding" evidence="1">
    <location>
        <begin position="7"/>
        <end position="328"/>
    </location>
</feature>
<accession>Q5Y9F9</accession>
<proteinExistence type="predicted"/>
<dbReference type="PANTHER" id="PTHR46865:SF2">
    <property type="entry name" value="MONOOXYGENASE"/>
    <property type="match status" value="1"/>
</dbReference>
<gene>
    <name evidence="3" type="ORF">AERYTH_15950</name>
</gene>
<dbReference type="AlphaFoldDB" id="Q5Y9F9"/>
<dbReference type="InterPro" id="IPR051704">
    <property type="entry name" value="FAD_aromatic-hydroxylase"/>
</dbReference>
<keyword evidence="3" id="KW-0503">Monooxygenase</keyword>
<reference evidence="3" key="4">
    <citation type="journal article" date="2016" name="Genome Announc.">
        <title>Genome Sequence of Aeromicrobium erythreum NRRL B-3381, an Erythromycin-Producing Bacterium of the Nocardioidaceae.</title>
        <authorList>
            <person name="Harrell E.A."/>
            <person name="Miller E.S."/>
        </authorList>
    </citation>
    <scope>NUCLEOTIDE SEQUENCE</scope>
    <source>
        <strain evidence="3">AR18</strain>
    </source>
</reference>
<organism evidence="2">
    <name type="scientific">Aeromicrobium erythreum</name>
    <dbReference type="NCBI Taxonomy" id="2041"/>
    <lineage>
        <taxon>Bacteria</taxon>
        <taxon>Bacillati</taxon>
        <taxon>Actinomycetota</taxon>
        <taxon>Actinomycetes</taxon>
        <taxon>Propionibacteriales</taxon>
        <taxon>Nocardioidaceae</taxon>
        <taxon>Aeromicrobium</taxon>
    </lineage>
</organism>
<keyword evidence="4" id="KW-1185">Reference proteome</keyword>